<dbReference type="InterPro" id="IPR036061">
    <property type="entry name" value="CheW-like_dom_sf"/>
</dbReference>
<evidence type="ECO:0000313" key="2">
    <source>
        <dbReference type="EMBL" id="WGV16189.1"/>
    </source>
</evidence>
<dbReference type="Proteomes" id="UP001230978">
    <property type="component" value="Chromosome"/>
</dbReference>
<accession>A0ABY8Q677</accession>
<evidence type="ECO:0000313" key="3">
    <source>
        <dbReference type="Proteomes" id="UP001230978"/>
    </source>
</evidence>
<dbReference type="PANTHER" id="PTHR22617:SF23">
    <property type="entry name" value="CHEMOTAXIS PROTEIN CHEW"/>
    <property type="match status" value="1"/>
</dbReference>
<dbReference type="SMART" id="SM00260">
    <property type="entry name" value="CheW"/>
    <property type="match status" value="1"/>
</dbReference>
<dbReference type="InterPro" id="IPR002545">
    <property type="entry name" value="CheW-lke_dom"/>
</dbReference>
<dbReference type="Pfam" id="PF01584">
    <property type="entry name" value="CheW"/>
    <property type="match status" value="1"/>
</dbReference>
<reference evidence="2 3" key="1">
    <citation type="submission" date="2023-04" db="EMBL/GenBank/DDBJ databases">
        <title>YMD61, complete Genome.</title>
        <authorList>
            <person name="Zhang J."/>
        </authorList>
    </citation>
    <scope>NUCLEOTIDE SEQUENCE [LARGE SCALE GENOMIC DNA]</scope>
    <source>
        <strain evidence="2 3">YMD61</strain>
    </source>
</reference>
<keyword evidence="3" id="KW-1185">Reference proteome</keyword>
<sequence length="165" mass="17589">MTENATVVTFVADEALYAVPVERVQEILDLRPIAPLPSTPSHLLGVIDLRGANVPVVDLRRLLGRPDTEDTAQSRILVVQVGHEGAQIVLGIKTDRVIEVTALDEPELKPLAEAELLRWTGSAVAGIARCRGAVVSVLDLDRLFARPDIMAAAEAGPFDLADAAA</sequence>
<organism evidence="2 3">
    <name type="scientific">Fuscovulum ytuae</name>
    <dbReference type="NCBI Taxonomy" id="3042299"/>
    <lineage>
        <taxon>Bacteria</taxon>
        <taxon>Pseudomonadati</taxon>
        <taxon>Pseudomonadota</taxon>
        <taxon>Alphaproteobacteria</taxon>
        <taxon>Rhodobacterales</taxon>
        <taxon>Paracoccaceae</taxon>
        <taxon>Fuscovulum</taxon>
    </lineage>
</organism>
<dbReference type="Gene3D" id="2.40.50.180">
    <property type="entry name" value="CheA-289, Domain 4"/>
    <property type="match status" value="1"/>
</dbReference>
<dbReference type="InterPro" id="IPR039315">
    <property type="entry name" value="CheW"/>
</dbReference>
<evidence type="ECO:0000259" key="1">
    <source>
        <dbReference type="PROSITE" id="PS50851"/>
    </source>
</evidence>
<dbReference type="EMBL" id="CP124535">
    <property type="protein sequence ID" value="WGV16189.1"/>
    <property type="molecule type" value="Genomic_DNA"/>
</dbReference>
<dbReference type="PROSITE" id="PS50851">
    <property type="entry name" value="CHEW"/>
    <property type="match status" value="1"/>
</dbReference>
<dbReference type="SUPFAM" id="SSF50341">
    <property type="entry name" value="CheW-like"/>
    <property type="match status" value="1"/>
</dbReference>
<dbReference type="RefSeq" id="WP_281466288.1">
    <property type="nucleotide sequence ID" value="NZ_CP124535.1"/>
</dbReference>
<proteinExistence type="predicted"/>
<protein>
    <submittedName>
        <fullName evidence="2">Chemotaxis protein CheW</fullName>
    </submittedName>
</protein>
<name>A0ABY8Q677_9RHOB</name>
<dbReference type="Gene3D" id="2.30.30.40">
    <property type="entry name" value="SH3 Domains"/>
    <property type="match status" value="1"/>
</dbReference>
<dbReference type="PANTHER" id="PTHR22617">
    <property type="entry name" value="CHEMOTAXIS SENSOR HISTIDINE KINASE-RELATED"/>
    <property type="match status" value="1"/>
</dbReference>
<gene>
    <name evidence="2" type="ORF">QF092_18395</name>
</gene>
<feature type="domain" description="CheW-like" evidence="1">
    <location>
        <begin position="4"/>
        <end position="149"/>
    </location>
</feature>